<keyword evidence="2" id="KW-1185">Reference proteome</keyword>
<gene>
    <name evidence="1" type="ORF">RFI_35739</name>
</gene>
<protein>
    <submittedName>
        <fullName evidence="1">Uncharacterized protein</fullName>
    </submittedName>
</protein>
<evidence type="ECO:0000313" key="1">
    <source>
        <dbReference type="EMBL" id="ETO01700.1"/>
    </source>
</evidence>
<dbReference type="EMBL" id="ASPP01037612">
    <property type="protein sequence ID" value="ETO01700.1"/>
    <property type="molecule type" value="Genomic_DNA"/>
</dbReference>
<feature type="non-terminal residue" evidence="1">
    <location>
        <position position="254"/>
    </location>
</feature>
<reference evidence="1 2" key="1">
    <citation type="journal article" date="2013" name="Curr. Biol.">
        <title>The Genome of the Foraminiferan Reticulomyxa filosa.</title>
        <authorList>
            <person name="Glockner G."/>
            <person name="Hulsmann N."/>
            <person name="Schleicher M."/>
            <person name="Noegel A.A."/>
            <person name="Eichinger L."/>
            <person name="Gallinger C."/>
            <person name="Pawlowski J."/>
            <person name="Sierra R."/>
            <person name="Euteneuer U."/>
            <person name="Pillet L."/>
            <person name="Moustafa A."/>
            <person name="Platzer M."/>
            <person name="Groth M."/>
            <person name="Szafranski K."/>
            <person name="Schliwa M."/>
        </authorList>
    </citation>
    <scope>NUCLEOTIDE SEQUENCE [LARGE SCALE GENOMIC DNA]</scope>
</reference>
<accession>X6LLT5</accession>
<sequence>MSSKYEWGKVSEQIGDGKLSKQTRDNNICLLQQNFPEIEKEIILQAWNYCDEDIDETNEILHYVNDNRLIIKSTCLIFFFLKYINFVLSINSIFHDDQKLLLSLLVDFGNQVNKTEILNIWKQCNRIFYETRFKLEEICSSRDTNRVLNIINDRPKEREELMIVRSMSLYILWNILNHSRTIKYRQISSQSLYKNLKLKCDQLGANFVETLNDMKGILLDFGFKKINDEDWYYRQDIQILHLWNRYRKWVNAQL</sequence>
<dbReference type="AlphaFoldDB" id="X6LLT5"/>
<dbReference type="Proteomes" id="UP000023152">
    <property type="component" value="Unassembled WGS sequence"/>
</dbReference>
<proteinExistence type="predicted"/>
<comment type="caution">
    <text evidence="1">The sequence shown here is derived from an EMBL/GenBank/DDBJ whole genome shotgun (WGS) entry which is preliminary data.</text>
</comment>
<evidence type="ECO:0000313" key="2">
    <source>
        <dbReference type="Proteomes" id="UP000023152"/>
    </source>
</evidence>
<organism evidence="1 2">
    <name type="scientific">Reticulomyxa filosa</name>
    <dbReference type="NCBI Taxonomy" id="46433"/>
    <lineage>
        <taxon>Eukaryota</taxon>
        <taxon>Sar</taxon>
        <taxon>Rhizaria</taxon>
        <taxon>Retaria</taxon>
        <taxon>Foraminifera</taxon>
        <taxon>Monothalamids</taxon>
        <taxon>Reticulomyxidae</taxon>
        <taxon>Reticulomyxa</taxon>
    </lineage>
</organism>
<name>X6LLT5_RETFI</name>